<dbReference type="AlphaFoldDB" id="A0A1W1BDA0"/>
<dbReference type="GO" id="GO:0008610">
    <property type="term" value="P:lipid biosynthetic process"/>
    <property type="evidence" value="ECO:0007669"/>
    <property type="project" value="UniProtKB-ARBA"/>
</dbReference>
<feature type="transmembrane region" description="Helical" evidence="1">
    <location>
        <begin position="212"/>
        <end position="231"/>
    </location>
</feature>
<sequence>MSTIYPDNFNELKAEVRESGLLDRVPVRGSIEMIAIFISLAVVFSIVINWSTLVSNPHLTAFGLGLFMVVIFTRSVFVSHDILHLQYFKSKSLSFKLSYPFSALIISNSSSWWDFKHNVNHHTWCNVVEKDEDIWALDGAFTPNNKGNNLFLKKYKHIIFWGAMFFMYGAFIAQSYSFVIKRKLWGEFTLMLMHIPLIWGTIFYFLPLADAFIVLATLNFVLSPWLAFGFITNHLGCEVFDYKEGKTFSWMELQMRTSRSLKGGFLVHWFYGGLNTQIEHHLFPRAPRFNLLKVQNMTRDFAKKHNIVYFETTPIEAYVQINDALKEY</sequence>
<keyword evidence="3" id="KW-0560">Oxidoreductase</keyword>
<dbReference type="Pfam" id="PF00487">
    <property type="entry name" value="FA_desaturase"/>
    <property type="match status" value="1"/>
</dbReference>
<dbReference type="InterPro" id="IPR005804">
    <property type="entry name" value="FA_desaturase_dom"/>
</dbReference>
<protein>
    <submittedName>
        <fullName evidence="3">Fatty acid desaturase</fullName>
        <ecNumber evidence="3">1.14.19.3</ecNumber>
    </submittedName>
</protein>
<feature type="transmembrane region" description="Helical" evidence="1">
    <location>
        <begin position="34"/>
        <end position="53"/>
    </location>
</feature>
<keyword evidence="1" id="KW-0472">Membrane</keyword>
<keyword evidence="1" id="KW-1133">Transmembrane helix</keyword>
<feature type="transmembrane region" description="Helical" evidence="1">
    <location>
        <begin position="188"/>
        <end position="206"/>
    </location>
</feature>
<keyword evidence="1" id="KW-0812">Transmembrane</keyword>
<evidence type="ECO:0000313" key="3">
    <source>
        <dbReference type="EMBL" id="SFV51449.1"/>
    </source>
</evidence>
<dbReference type="EMBL" id="FPHF01000011">
    <property type="protein sequence ID" value="SFV51449.1"/>
    <property type="molecule type" value="Genomic_DNA"/>
</dbReference>
<feature type="domain" description="Fatty acid desaturase" evidence="2">
    <location>
        <begin position="61"/>
        <end position="312"/>
    </location>
</feature>
<dbReference type="InterPro" id="IPR012171">
    <property type="entry name" value="Fatty_acid_desaturase"/>
</dbReference>
<feature type="transmembrane region" description="Helical" evidence="1">
    <location>
        <begin position="59"/>
        <end position="77"/>
    </location>
</feature>
<dbReference type="GO" id="GO:0016213">
    <property type="term" value="F:acyl-CoA 6-desaturase activity"/>
    <property type="evidence" value="ECO:0007669"/>
    <property type="project" value="UniProtKB-EC"/>
</dbReference>
<evidence type="ECO:0000256" key="1">
    <source>
        <dbReference type="SAM" id="Phobius"/>
    </source>
</evidence>
<evidence type="ECO:0000259" key="2">
    <source>
        <dbReference type="Pfam" id="PF00487"/>
    </source>
</evidence>
<accession>A0A1W1BDA0</accession>
<proteinExistence type="predicted"/>
<feature type="transmembrane region" description="Helical" evidence="1">
    <location>
        <begin position="158"/>
        <end position="176"/>
    </location>
</feature>
<dbReference type="GO" id="GO:0016020">
    <property type="term" value="C:membrane"/>
    <property type="evidence" value="ECO:0007669"/>
    <property type="project" value="TreeGrafter"/>
</dbReference>
<reference evidence="3" key="1">
    <citation type="submission" date="2016-10" db="EMBL/GenBank/DDBJ databases">
        <authorList>
            <person name="de Groot N.N."/>
        </authorList>
    </citation>
    <scope>NUCLEOTIDE SEQUENCE</scope>
</reference>
<dbReference type="EC" id="1.14.19.3" evidence="3"/>
<organism evidence="3">
    <name type="scientific">hydrothermal vent metagenome</name>
    <dbReference type="NCBI Taxonomy" id="652676"/>
    <lineage>
        <taxon>unclassified sequences</taxon>
        <taxon>metagenomes</taxon>
        <taxon>ecological metagenomes</taxon>
    </lineage>
</organism>
<gene>
    <name evidence="3" type="ORF">MNB_SM-4-546</name>
</gene>
<dbReference type="CDD" id="cd03506">
    <property type="entry name" value="Delta6-FADS-like"/>
    <property type="match status" value="1"/>
</dbReference>
<dbReference type="PANTHER" id="PTHR19353">
    <property type="entry name" value="FATTY ACID DESATURASE 2"/>
    <property type="match status" value="1"/>
</dbReference>
<name>A0A1W1BDA0_9ZZZZ</name>
<dbReference type="PANTHER" id="PTHR19353:SF19">
    <property type="entry name" value="DELTA(5) FATTY ACID DESATURASE C-RELATED"/>
    <property type="match status" value="1"/>
</dbReference>